<dbReference type="Gene3D" id="1.20.1640.10">
    <property type="entry name" value="Multidrug efflux transporter AcrB transmembrane domain"/>
    <property type="match status" value="2"/>
</dbReference>
<dbReference type="Pfam" id="PF00873">
    <property type="entry name" value="ACR_tran"/>
    <property type="match status" value="1"/>
</dbReference>
<feature type="transmembrane region" description="Helical" evidence="1">
    <location>
        <begin position="988"/>
        <end position="1011"/>
    </location>
</feature>
<proteinExistence type="predicted"/>
<feature type="transmembrane region" description="Helical" evidence="1">
    <location>
        <begin position="532"/>
        <end position="551"/>
    </location>
</feature>
<dbReference type="Gene3D" id="3.30.70.1320">
    <property type="entry name" value="Multidrug efflux transporter AcrB pore domain like"/>
    <property type="match status" value="1"/>
</dbReference>
<keyword evidence="1" id="KW-1133">Transmembrane helix</keyword>
<dbReference type="Gene3D" id="3.30.70.1430">
    <property type="entry name" value="Multidrug efflux transporter AcrB pore domain"/>
    <property type="match status" value="2"/>
</dbReference>
<name>A0A0F9WVZ4_9ZZZZ</name>
<dbReference type="EMBL" id="LAZR01000109">
    <property type="protein sequence ID" value="KKN90561.1"/>
    <property type="molecule type" value="Genomic_DNA"/>
</dbReference>
<feature type="transmembrane region" description="Helical" evidence="1">
    <location>
        <begin position="397"/>
        <end position="418"/>
    </location>
</feature>
<protein>
    <submittedName>
        <fullName evidence="2">Uncharacterized protein</fullName>
    </submittedName>
</protein>
<feature type="transmembrane region" description="Helical" evidence="1">
    <location>
        <begin position="885"/>
        <end position="905"/>
    </location>
</feature>
<evidence type="ECO:0000313" key="2">
    <source>
        <dbReference type="EMBL" id="KKN90561.1"/>
    </source>
</evidence>
<dbReference type="Gene3D" id="3.30.2090.10">
    <property type="entry name" value="Multidrug efflux transporter AcrB TolC docking domain, DN and DC subdomains"/>
    <property type="match status" value="2"/>
</dbReference>
<keyword evidence="1" id="KW-0812">Transmembrane</keyword>
<dbReference type="Gene3D" id="3.30.70.1440">
    <property type="entry name" value="Multidrug efflux transporter AcrB pore domain"/>
    <property type="match status" value="1"/>
</dbReference>
<gene>
    <name evidence="2" type="ORF">LCGC14_0227030</name>
</gene>
<feature type="transmembrane region" description="Helical" evidence="1">
    <location>
        <begin position="20"/>
        <end position="40"/>
    </location>
</feature>
<evidence type="ECO:0000256" key="1">
    <source>
        <dbReference type="SAM" id="Phobius"/>
    </source>
</evidence>
<reference evidence="2" key="1">
    <citation type="journal article" date="2015" name="Nature">
        <title>Complex archaea that bridge the gap between prokaryotes and eukaryotes.</title>
        <authorList>
            <person name="Spang A."/>
            <person name="Saw J.H."/>
            <person name="Jorgensen S.L."/>
            <person name="Zaremba-Niedzwiedzka K."/>
            <person name="Martijn J."/>
            <person name="Lind A.E."/>
            <person name="van Eijk R."/>
            <person name="Schleper C."/>
            <person name="Guy L."/>
            <person name="Ettema T.J."/>
        </authorList>
    </citation>
    <scope>NUCLEOTIDE SEQUENCE</scope>
</reference>
<feature type="transmembrane region" description="Helical" evidence="1">
    <location>
        <begin position="430"/>
        <end position="457"/>
    </location>
</feature>
<dbReference type="SUPFAM" id="SSF82693">
    <property type="entry name" value="Multidrug efflux transporter AcrB pore domain, PN1, PN2, PC1 and PC2 subdomains"/>
    <property type="match status" value="3"/>
</dbReference>
<dbReference type="PANTHER" id="PTHR32063:SF18">
    <property type="entry name" value="CATION EFFLUX SYSTEM PROTEIN"/>
    <property type="match status" value="1"/>
</dbReference>
<feature type="transmembrane region" description="Helical" evidence="1">
    <location>
        <begin position="469"/>
        <end position="496"/>
    </location>
</feature>
<dbReference type="GO" id="GO:0042910">
    <property type="term" value="F:xenobiotic transmembrane transporter activity"/>
    <property type="evidence" value="ECO:0007669"/>
    <property type="project" value="TreeGrafter"/>
</dbReference>
<dbReference type="SUPFAM" id="SSF82714">
    <property type="entry name" value="Multidrug efflux transporter AcrB TolC docking domain, DN and DC subdomains"/>
    <property type="match status" value="2"/>
</dbReference>
<dbReference type="InterPro" id="IPR027463">
    <property type="entry name" value="AcrB_DN_DC_subdom"/>
</dbReference>
<dbReference type="PRINTS" id="PR00702">
    <property type="entry name" value="ACRIFLAVINRP"/>
</dbReference>
<feature type="transmembrane region" description="Helical" evidence="1">
    <location>
        <begin position="911"/>
        <end position="927"/>
    </location>
</feature>
<sequence>MSNDSQRFNVSAIAVREKSVTLFFLIIIALAGVYAFLALGRAEDPVFSVRTTIVSAVWPGATAQQMQEQVADQLEKRLQEVAYFDKIQTTARPGRVDMQVILEDFTPSEDLPQLFYDIRKRMLDAAPNLPAGVQGPFVNDDFGDVYFSLYALTAPGLPPRLLVREAERLRDAFTHVEGVQKVRVLGERQARVFVDVDSYRLAQLGVTLDQISDALDAYNRLMPAGLIETAGPRMYWRLDADLADLDAIANVPLRVDDQLLRLGDVAKIVRGYEDPPSYMVRAAGEGAVLLGVVLRTGENALEVGDLLAETYARLGAELPLGMQLHQVTNQGEAISRAVELFQYKFLIAVLVVMLVSFASLGWRPGLIVGIAVPLTLGLTFLLMLMRGMNLDRITLGALIIALGLLVDDAIIAIEMMLVKMESGWDKASAAAHAWTVTAAPMLSGTLVTVIGFVPIGFARSGVGEYTGNIFWVVAFALLASWVVAVVFTPFLGVALLKETKTPAHDHADQYQSRGYQRFRALINRCVQYRKSVVAVTIGLFLLSLAGMSGLVQKQFFPSSDRPEVLVDVYLPEGSSIAATDAVAKRLEMLLKDHPDVRSLSAYVGGGAPRFFISLNPEQPNPAFAKVVAIAADEEGRDRIIDLLHKQIAAGEFPEARVRVHRLLFGPPVVWPVSYRVLGPDPLVLRRIAEQVRTVMADHPHIVGANLDWSERVPVARLTLDNDRLRAIGLTPRELARQLQFQWGGIPVAALREGTRSVELVVRGQPAGIKDFADLPLRTVDGRNITLQQAGLIEMRSEDPVLKRYDREPYINVQADVKGAQPPDVTLDIWDNLEDLRSALPTGYHLEISGTVEQSAKGQESIAKVQPIMLALMLIVIMLQMRSFSGTFMVLATAPLGVIGATLALLIGNQPFGFVALLGLTGLAGILMRNTLILTKQIDDNLADGMDQATALVEATVQRTRPVLLTALAAAMAFVPLTFDAFWGPMAYVLIGGTLVGTLITLLFLPALYALWFRVKGKAGGQTVG</sequence>
<feature type="transmembrane region" description="Helical" evidence="1">
    <location>
        <begin position="340"/>
        <end position="358"/>
    </location>
</feature>
<dbReference type="InterPro" id="IPR001036">
    <property type="entry name" value="Acrflvin-R"/>
</dbReference>
<dbReference type="SUPFAM" id="SSF82866">
    <property type="entry name" value="Multidrug efflux transporter AcrB transmembrane domain"/>
    <property type="match status" value="2"/>
</dbReference>
<dbReference type="PANTHER" id="PTHR32063">
    <property type="match status" value="1"/>
</dbReference>
<feature type="transmembrane region" description="Helical" evidence="1">
    <location>
        <begin position="962"/>
        <end position="982"/>
    </location>
</feature>
<dbReference type="AlphaFoldDB" id="A0A0F9WVZ4"/>
<dbReference type="GO" id="GO:0005886">
    <property type="term" value="C:plasma membrane"/>
    <property type="evidence" value="ECO:0007669"/>
    <property type="project" value="TreeGrafter"/>
</dbReference>
<keyword evidence="1" id="KW-0472">Membrane</keyword>
<feature type="transmembrane region" description="Helical" evidence="1">
    <location>
        <begin position="365"/>
        <end position="385"/>
    </location>
</feature>
<accession>A0A0F9WVZ4</accession>
<organism evidence="2">
    <name type="scientific">marine sediment metagenome</name>
    <dbReference type="NCBI Taxonomy" id="412755"/>
    <lineage>
        <taxon>unclassified sequences</taxon>
        <taxon>metagenomes</taxon>
        <taxon>ecological metagenomes</taxon>
    </lineage>
</organism>
<comment type="caution">
    <text evidence="2">The sequence shown here is derived from an EMBL/GenBank/DDBJ whole genome shotgun (WGS) entry which is preliminary data.</text>
</comment>